<dbReference type="CDD" id="cd13338">
    <property type="entry name" value="FERM-like_C_SNX27"/>
    <property type="match status" value="1"/>
</dbReference>
<dbReference type="Pfam" id="PF00071">
    <property type="entry name" value="Ras"/>
    <property type="match status" value="1"/>
</dbReference>
<gene>
    <name evidence="2" type="ORF">CTOB1V02_LOCUS2477</name>
</gene>
<feature type="compositionally biased region" description="Polar residues" evidence="1">
    <location>
        <begin position="266"/>
        <end position="276"/>
    </location>
</feature>
<dbReference type="InterPro" id="IPR036871">
    <property type="entry name" value="PX_dom_sf"/>
</dbReference>
<dbReference type="InterPro" id="IPR027417">
    <property type="entry name" value="P-loop_NTPase"/>
</dbReference>
<feature type="region of interest" description="Disordered" evidence="1">
    <location>
        <begin position="253"/>
        <end position="284"/>
    </location>
</feature>
<evidence type="ECO:0000256" key="1">
    <source>
        <dbReference type="SAM" id="MobiDB-lite"/>
    </source>
</evidence>
<dbReference type="GO" id="GO:0003924">
    <property type="term" value="F:GTPase activity"/>
    <property type="evidence" value="ECO:0007669"/>
    <property type="project" value="InterPro"/>
</dbReference>
<dbReference type="SUPFAM" id="SSF52540">
    <property type="entry name" value="P-loop containing nucleoside triphosphate hydrolases"/>
    <property type="match status" value="1"/>
</dbReference>
<dbReference type="InterPro" id="IPR001683">
    <property type="entry name" value="PX_dom"/>
</dbReference>
<dbReference type="GO" id="GO:0032456">
    <property type="term" value="P:endocytic recycling"/>
    <property type="evidence" value="ECO:0007669"/>
    <property type="project" value="TreeGrafter"/>
</dbReference>
<dbReference type="Gene3D" id="1.20.80.60">
    <property type="match status" value="1"/>
</dbReference>
<dbReference type="Pfam" id="PF00787">
    <property type="entry name" value="PX"/>
    <property type="match status" value="1"/>
</dbReference>
<dbReference type="PRINTS" id="PR00449">
    <property type="entry name" value="RASTRNSFRMNG"/>
</dbReference>
<dbReference type="PROSITE" id="PS51419">
    <property type="entry name" value="RAB"/>
    <property type="match status" value="1"/>
</dbReference>
<dbReference type="InterPro" id="IPR001806">
    <property type="entry name" value="Small_GTPase"/>
</dbReference>
<sequence>MAGRHLCSRRYREFSDLHSTLKREFGDYDFPKLPGKWPFVLSDQQLDSRRRGLELYLEKNYSTATATCISLKRWLFSPVLEERILEADEKAETYFFWNAVDEVNRGHIDVGNELYHLKALQDVSKKKEYLQGVRNLPGYGEIVFPHCPCDARKEGHVIPVVGCSGFRLKATSSTGEPEGKDIQFSWNDILEYEVDEEGMSFAFLYERGASKPPRWVKILSPYYTFLFECFQRIQEESRWQAELTGEPILMLTKPNPSPTPVADDQNGVSPTPSSFGSREERNGNSCVGKTALAQIVSSETPTEFSRMYNMTLGADIVSRVLPVEDTEDHVQLFLYSCSGKDFYQPLIEQVLKPLAMVAVVFDVTSEDSLAAVPQWVNRTKALLPEQANKGIIGVLIGNKVDLADERTVSAKKAAEVADGLGLRYFECSVKEKLGILEPFEYLAAEWHKMYLNKTDQFRALNAPV</sequence>
<dbReference type="SUPFAM" id="SSF64268">
    <property type="entry name" value="PX domain"/>
    <property type="match status" value="1"/>
</dbReference>
<dbReference type="PANTHER" id="PTHR12431">
    <property type="entry name" value="SORTING NEXIN 17 AND 27"/>
    <property type="match status" value="1"/>
</dbReference>
<dbReference type="PROSITE" id="PS50195">
    <property type="entry name" value="PX"/>
    <property type="match status" value="1"/>
</dbReference>
<dbReference type="SMART" id="SM00175">
    <property type="entry name" value="RAB"/>
    <property type="match status" value="1"/>
</dbReference>
<dbReference type="InterPro" id="IPR037827">
    <property type="entry name" value="SNX27_FERM-like_dom"/>
</dbReference>
<dbReference type="PANTHER" id="PTHR12431:SF19">
    <property type="entry name" value="SORTING NEXIN-27"/>
    <property type="match status" value="1"/>
</dbReference>
<dbReference type="AlphaFoldDB" id="A0A7R8W8R7"/>
<dbReference type="OrthoDB" id="265044at2759"/>
<organism evidence="2">
    <name type="scientific">Cyprideis torosa</name>
    <dbReference type="NCBI Taxonomy" id="163714"/>
    <lineage>
        <taxon>Eukaryota</taxon>
        <taxon>Metazoa</taxon>
        <taxon>Ecdysozoa</taxon>
        <taxon>Arthropoda</taxon>
        <taxon>Crustacea</taxon>
        <taxon>Oligostraca</taxon>
        <taxon>Ostracoda</taxon>
        <taxon>Podocopa</taxon>
        <taxon>Podocopida</taxon>
        <taxon>Cytherocopina</taxon>
        <taxon>Cytheroidea</taxon>
        <taxon>Cytherideidae</taxon>
        <taxon>Cyprideis</taxon>
    </lineage>
</organism>
<accession>A0A7R8W8R7</accession>
<dbReference type="EMBL" id="OB660389">
    <property type="protein sequence ID" value="CAD7224520.1"/>
    <property type="molecule type" value="Genomic_DNA"/>
</dbReference>
<dbReference type="GO" id="GO:0005769">
    <property type="term" value="C:early endosome"/>
    <property type="evidence" value="ECO:0007669"/>
    <property type="project" value="TreeGrafter"/>
</dbReference>
<evidence type="ECO:0000313" key="2">
    <source>
        <dbReference type="EMBL" id="CAD7224520.1"/>
    </source>
</evidence>
<dbReference type="GO" id="GO:0005525">
    <property type="term" value="F:GTP binding"/>
    <property type="evidence" value="ECO:0007669"/>
    <property type="project" value="InterPro"/>
</dbReference>
<dbReference type="Gene3D" id="3.40.50.300">
    <property type="entry name" value="P-loop containing nucleotide triphosphate hydrolases"/>
    <property type="match status" value="1"/>
</dbReference>
<dbReference type="GO" id="GO:0032266">
    <property type="term" value="F:phosphatidylinositol-3-phosphate binding"/>
    <property type="evidence" value="ECO:0007669"/>
    <property type="project" value="InterPro"/>
</dbReference>
<protein>
    <submittedName>
        <fullName evidence="2">Uncharacterized protein</fullName>
    </submittedName>
</protein>
<dbReference type="GO" id="GO:0006886">
    <property type="term" value="P:intracellular protein transport"/>
    <property type="evidence" value="ECO:0007669"/>
    <property type="project" value="TreeGrafter"/>
</dbReference>
<reference evidence="2" key="1">
    <citation type="submission" date="2020-11" db="EMBL/GenBank/DDBJ databases">
        <authorList>
            <person name="Tran Van P."/>
        </authorList>
    </citation>
    <scope>NUCLEOTIDE SEQUENCE</scope>
</reference>
<name>A0A7R8W8R7_9CRUS</name>
<proteinExistence type="predicted"/>
<dbReference type="Gene3D" id="3.30.1520.10">
    <property type="entry name" value="Phox-like domain"/>
    <property type="match status" value="1"/>
</dbReference>
<dbReference type="SMART" id="SM00173">
    <property type="entry name" value="RAS"/>
    <property type="match status" value="1"/>
</dbReference>